<dbReference type="Pfam" id="PF16119">
    <property type="entry name" value="DUF4835"/>
    <property type="match status" value="1"/>
</dbReference>
<evidence type="ECO:0000313" key="2">
    <source>
        <dbReference type="EMBL" id="SHJ78612.1"/>
    </source>
</evidence>
<dbReference type="EMBL" id="FRAA01000001">
    <property type="protein sequence ID" value="SHJ78612.1"/>
    <property type="molecule type" value="Genomic_DNA"/>
</dbReference>
<reference evidence="3" key="1">
    <citation type="submission" date="2016-11" db="EMBL/GenBank/DDBJ databases">
        <authorList>
            <person name="Varghese N."/>
            <person name="Submissions S."/>
        </authorList>
    </citation>
    <scope>NUCLEOTIDE SEQUENCE [LARGE SCALE GENOMIC DNA]</scope>
    <source>
        <strain evidence="3">DSM 26134</strain>
    </source>
</reference>
<dbReference type="AlphaFoldDB" id="A0A1M6M5A2"/>
<keyword evidence="1" id="KW-0732">Signal</keyword>
<dbReference type="Proteomes" id="UP000184474">
    <property type="component" value="Unassembled WGS sequence"/>
</dbReference>
<accession>A0A1M6M5A2</accession>
<dbReference type="STRING" id="156994.SAMN04488028_1011231"/>
<feature type="signal peptide" evidence="1">
    <location>
        <begin position="1"/>
        <end position="22"/>
    </location>
</feature>
<dbReference type="InterPro" id="IPR032274">
    <property type="entry name" value="DUF4835"/>
</dbReference>
<evidence type="ECO:0000313" key="3">
    <source>
        <dbReference type="Proteomes" id="UP000184474"/>
    </source>
</evidence>
<dbReference type="RefSeq" id="WP_073120645.1">
    <property type="nucleotide sequence ID" value="NZ_FRAA01000001.1"/>
</dbReference>
<sequence>MIWYRLILVVFTTGFMLSSSSAQELDCRVVINAKQLQTTERRVFEEMETEFSRFINDRKWLDGEFQTYEKIKCAIMINMESQPDVANFKASVQIISARPVYGTSYETSMINFADRNFDFEYTESQPLNYSENSFSSNITSMLAYYAYMILAYDYDSFQKFGGDALFEKSWQVVSTAQQSGYGGWDQFDNLRNRYWWSENSIDQVMKPFREAMYQYHREGLDIMSEKPEEARTNILEALKKIQEVNRSKPRSIMMITFMDTKMDELISIFSEGDMNTRREAYEILKTIDPARTDEFKEILTN</sequence>
<proteinExistence type="predicted"/>
<evidence type="ECO:0000256" key="1">
    <source>
        <dbReference type="SAM" id="SignalP"/>
    </source>
</evidence>
<gene>
    <name evidence="2" type="ORF">SAMN04488028_1011231</name>
</gene>
<organism evidence="2 3">
    <name type="scientific">Reichenbachiella agariperforans</name>
    <dbReference type="NCBI Taxonomy" id="156994"/>
    <lineage>
        <taxon>Bacteria</taxon>
        <taxon>Pseudomonadati</taxon>
        <taxon>Bacteroidota</taxon>
        <taxon>Cytophagia</taxon>
        <taxon>Cytophagales</taxon>
        <taxon>Reichenbachiellaceae</taxon>
        <taxon>Reichenbachiella</taxon>
    </lineage>
</organism>
<evidence type="ECO:0008006" key="4">
    <source>
        <dbReference type="Google" id="ProtNLM"/>
    </source>
</evidence>
<feature type="chain" id="PRO_5012884030" description="DUF4835 domain-containing protein" evidence="1">
    <location>
        <begin position="23"/>
        <end position="301"/>
    </location>
</feature>
<keyword evidence="3" id="KW-1185">Reference proteome</keyword>
<name>A0A1M6M5A2_REIAG</name>
<protein>
    <recommendedName>
        <fullName evidence="4">DUF4835 domain-containing protein</fullName>
    </recommendedName>
</protein>